<proteinExistence type="predicted"/>
<evidence type="ECO:0000313" key="1">
    <source>
        <dbReference type="EMBL" id="KKM65011.1"/>
    </source>
</evidence>
<comment type="caution">
    <text evidence="1">The sequence shown here is derived from an EMBL/GenBank/DDBJ whole genome shotgun (WGS) entry which is preliminary data.</text>
</comment>
<accession>A0A0F9JRG0</accession>
<gene>
    <name evidence="1" type="ORF">LCGC14_1495630</name>
</gene>
<sequence>MGCGECEALGTCQAEAAVKEATRIFDEALAVGGAAFVVDGGVDKARRITEFEPRAGEISLLFPMEGG</sequence>
<protein>
    <submittedName>
        <fullName evidence="1">Uncharacterized protein</fullName>
    </submittedName>
</protein>
<dbReference type="EMBL" id="LAZR01010797">
    <property type="protein sequence ID" value="KKM65011.1"/>
    <property type="molecule type" value="Genomic_DNA"/>
</dbReference>
<organism evidence="1">
    <name type="scientific">marine sediment metagenome</name>
    <dbReference type="NCBI Taxonomy" id="412755"/>
    <lineage>
        <taxon>unclassified sequences</taxon>
        <taxon>metagenomes</taxon>
        <taxon>ecological metagenomes</taxon>
    </lineage>
</organism>
<dbReference type="AlphaFoldDB" id="A0A0F9JRG0"/>
<name>A0A0F9JRG0_9ZZZZ</name>
<reference evidence="1" key="1">
    <citation type="journal article" date="2015" name="Nature">
        <title>Complex archaea that bridge the gap between prokaryotes and eukaryotes.</title>
        <authorList>
            <person name="Spang A."/>
            <person name="Saw J.H."/>
            <person name="Jorgensen S.L."/>
            <person name="Zaremba-Niedzwiedzka K."/>
            <person name="Martijn J."/>
            <person name="Lind A.E."/>
            <person name="van Eijk R."/>
            <person name="Schleper C."/>
            <person name="Guy L."/>
            <person name="Ettema T.J."/>
        </authorList>
    </citation>
    <scope>NUCLEOTIDE SEQUENCE</scope>
</reference>